<accession>A0AA35RJM0</accession>
<gene>
    <name evidence="1" type="ORF">GBAR_LOCUS7404</name>
</gene>
<dbReference type="Proteomes" id="UP001174909">
    <property type="component" value="Unassembled WGS sequence"/>
</dbReference>
<organism evidence="1 2">
    <name type="scientific">Geodia barretti</name>
    <name type="common">Barrett's horny sponge</name>
    <dbReference type="NCBI Taxonomy" id="519541"/>
    <lineage>
        <taxon>Eukaryota</taxon>
        <taxon>Metazoa</taxon>
        <taxon>Porifera</taxon>
        <taxon>Demospongiae</taxon>
        <taxon>Heteroscleromorpha</taxon>
        <taxon>Tetractinellida</taxon>
        <taxon>Astrophorina</taxon>
        <taxon>Geodiidae</taxon>
        <taxon>Geodia</taxon>
    </lineage>
</organism>
<proteinExistence type="predicted"/>
<name>A0AA35RJM0_GEOBA</name>
<protein>
    <submittedName>
        <fullName evidence="1">Uncharacterized protein</fullName>
    </submittedName>
</protein>
<reference evidence="1" key="1">
    <citation type="submission" date="2023-03" db="EMBL/GenBank/DDBJ databases">
        <authorList>
            <person name="Steffen K."/>
            <person name="Cardenas P."/>
        </authorList>
    </citation>
    <scope>NUCLEOTIDE SEQUENCE</scope>
</reference>
<evidence type="ECO:0000313" key="1">
    <source>
        <dbReference type="EMBL" id="CAI8011481.1"/>
    </source>
</evidence>
<evidence type="ECO:0000313" key="2">
    <source>
        <dbReference type="Proteomes" id="UP001174909"/>
    </source>
</evidence>
<keyword evidence="2" id="KW-1185">Reference proteome</keyword>
<dbReference type="EMBL" id="CASHTH010001105">
    <property type="protein sequence ID" value="CAI8011481.1"/>
    <property type="molecule type" value="Genomic_DNA"/>
</dbReference>
<dbReference type="AlphaFoldDB" id="A0AA35RJM0"/>
<comment type="caution">
    <text evidence="1">The sequence shown here is derived from an EMBL/GenBank/DDBJ whole genome shotgun (WGS) entry which is preliminary data.</text>
</comment>
<sequence length="71" mass="8153">MLRCMIVENDVGRPGVFKSAWNSLDTKNCYNLRARELDCGERDMSSYRSRNEQILAELLSSIQEAPSEQLN</sequence>